<name>A0ABZ2J627_9CHLR</name>
<evidence type="ECO:0000313" key="6">
    <source>
        <dbReference type="Proteomes" id="UP001375370"/>
    </source>
</evidence>
<evidence type="ECO:0000259" key="4">
    <source>
        <dbReference type="PROSITE" id="PS50987"/>
    </source>
</evidence>
<dbReference type="PRINTS" id="PR00778">
    <property type="entry name" value="HTHARSR"/>
</dbReference>
<dbReference type="NCBIfam" id="NF033788">
    <property type="entry name" value="HTH_metalloreg"/>
    <property type="match status" value="1"/>
</dbReference>
<dbReference type="PANTHER" id="PTHR43132:SF2">
    <property type="entry name" value="ARSENICAL RESISTANCE OPERON REPRESSOR ARSR-RELATED"/>
    <property type="match status" value="1"/>
</dbReference>
<evidence type="ECO:0000256" key="2">
    <source>
        <dbReference type="ARBA" id="ARBA00023125"/>
    </source>
</evidence>
<dbReference type="InterPro" id="IPR011991">
    <property type="entry name" value="ArsR-like_HTH"/>
</dbReference>
<keyword evidence="3" id="KW-0804">Transcription</keyword>
<evidence type="ECO:0000256" key="3">
    <source>
        <dbReference type="ARBA" id="ARBA00023163"/>
    </source>
</evidence>
<keyword evidence="1" id="KW-0805">Transcription regulation</keyword>
<organism evidence="5 6">
    <name type="scientific">Candidatus Dehalogenimonas loeffleri</name>
    <dbReference type="NCBI Taxonomy" id="3127115"/>
    <lineage>
        <taxon>Bacteria</taxon>
        <taxon>Bacillati</taxon>
        <taxon>Chloroflexota</taxon>
        <taxon>Dehalococcoidia</taxon>
        <taxon>Dehalococcoidales</taxon>
        <taxon>Dehalococcoidaceae</taxon>
        <taxon>Dehalogenimonas</taxon>
    </lineage>
</organism>
<dbReference type="Pfam" id="PF01022">
    <property type="entry name" value="HTH_5"/>
    <property type="match status" value="1"/>
</dbReference>
<keyword evidence="6" id="KW-1185">Reference proteome</keyword>
<dbReference type="Proteomes" id="UP001375370">
    <property type="component" value="Chromosome"/>
</dbReference>
<sequence>MEDEIYQYHAEMCQVFSHAKRLEAINLLRDGELSVSELAHKLGLNVGNLSQHLSMMKERRILISRKEGNMVYYRIVNPKLVRCFDMMREMLFEQIRHDAALIQ</sequence>
<accession>A0ABZ2J627</accession>
<dbReference type="EMBL" id="CP146612">
    <property type="protein sequence ID" value="WWX24601.1"/>
    <property type="molecule type" value="Genomic_DNA"/>
</dbReference>
<reference evidence="5 6" key="1">
    <citation type="submission" date="2024-03" db="EMBL/GenBank/DDBJ databases">
        <title>A Dehalogenimonas Isolated from Estuarine Sediments Dihaloeliminates Chlorinated Alkanes.</title>
        <authorList>
            <person name="Yang Y."/>
            <person name="Wang H."/>
        </authorList>
    </citation>
    <scope>NUCLEOTIDE SEQUENCE [LARGE SCALE GENOMIC DNA]</scope>
    <source>
        <strain evidence="5 6">W</strain>
    </source>
</reference>
<dbReference type="PANTHER" id="PTHR43132">
    <property type="entry name" value="ARSENICAL RESISTANCE OPERON REPRESSOR ARSR-RELATED"/>
    <property type="match status" value="1"/>
</dbReference>
<dbReference type="SMART" id="SM00418">
    <property type="entry name" value="HTH_ARSR"/>
    <property type="match status" value="1"/>
</dbReference>
<protein>
    <submittedName>
        <fullName evidence="5">Metalloregulator ArsR/SmtB family transcription factor</fullName>
    </submittedName>
</protein>
<dbReference type="InterPro" id="IPR001845">
    <property type="entry name" value="HTH_ArsR_DNA-bd_dom"/>
</dbReference>
<dbReference type="CDD" id="cd00090">
    <property type="entry name" value="HTH_ARSR"/>
    <property type="match status" value="1"/>
</dbReference>
<dbReference type="SUPFAM" id="SSF46785">
    <property type="entry name" value="Winged helix' DNA-binding domain"/>
    <property type="match status" value="1"/>
</dbReference>
<dbReference type="InterPro" id="IPR051011">
    <property type="entry name" value="Metal_resp_trans_reg"/>
</dbReference>
<feature type="domain" description="HTH arsR-type" evidence="4">
    <location>
        <begin position="1"/>
        <end position="95"/>
    </location>
</feature>
<dbReference type="InterPro" id="IPR036388">
    <property type="entry name" value="WH-like_DNA-bd_sf"/>
</dbReference>
<proteinExistence type="predicted"/>
<evidence type="ECO:0000256" key="1">
    <source>
        <dbReference type="ARBA" id="ARBA00023015"/>
    </source>
</evidence>
<dbReference type="InterPro" id="IPR036390">
    <property type="entry name" value="WH_DNA-bd_sf"/>
</dbReference>
<dbReference type="RefSeq" id="WP_338736712.1">
    <property type="nucleotide sequence ID" value="NZ_CP146612.1"/>
</dbReference>
<dbReference type="PROSITE" id="PS50987">
    <property type="entry name" value="HTH_ARSR_2"/>
    <property type="match status" value="1"/>
</dbReference>
<dbReference type="Gene3D" id="1.10.10.10">
    <property type="entry name" value="Winged helix-like DNA-binding domain superfamily/Winged helix DNA-binding domain"/>
    <property type="match status" value="1"/>
</dbReference>
<keyword evidence="2" id="KW-0238">DNA-binding</keyword>
<gene>
    <name evidence="5" type="ORF">V8247_04855</name>
</gene>
<evidence type="ECO:0000313" key="5">
    <source>
        <dbReference type="EMBL" id="WWX24601.1"/>
    </source>
</evidence>